<comment type="caution">
    <text evidence="1">The sequence shown here is derived from an EMBL/GenBank/DDBJ whole genome shotgun (WGS) entry which is preliminary data.</text>
</comment>
<feature type="non-terminal residue" evidence="1">
    <location>
        <position position="1"/>
    </location>
</feature>
<protein>
    <recommendedName>
        <fullName evidence="3">Outer membrane protein beta-barrel domain-containing protein</fullName>
    </recommendedName>
</protein>
<dbReference type="EMBL" id="JBHUHV010000001">
    <property type="protein sequence ID" value="MFD2065250.1"/>
    <property type="molecule type" value="Genomic_DNA"/>
</dbReference>
<name>A0ABW4WU18_9BACT</name>
<keyword evidence="2" id="KW-1185">Reference proteome</keyword>
<sequence length="109" mass="12058">GWNLNLLEIILQGSSKVGEPTLAYAVKDTNKETITYENNLIRPSEGKALGEKGFRHYMTGFTGGAGLTYPIGSRALSLELRYERNNGISQLLLLNSNINNFNLMLSFGF</sequence>
<gene>
    <name evidence="1" type="ORF">ACFSKU_00005</name>
</gene>
<proteinExistence type="predicted"/>
<dbReference type="Proteomes" id="UP001597369">
    <property type="component" value="Unassembled WGS sequence"/>
</dbReference>
<evidence type="ECO:0000313" key="1">
    <source>
        <dbReference type="EMBL" id="MFD2065250.1"/>
    </source>
</evidence>
<organism evidence="1 2">
    <name type="scientific">Pontibacter silvestris</name>
    <dbReference type="NCBI Taxonomy" id="2305183"/>
    <lineage>
        <taxon>Bacteria</taxon>
        <taxon>Pseudomonadati</taxon>
        <taxon>Bacteroidota</taxon>
        <taxon>Cytophagia</taxon>
        <taxon>Cytophagales</taxon>
        <taxon>Hymenobacteraceae</taxon>
        <taxon>Pontibacter</taxon>
    </lineage>
</organism>
<evidence type="ECO:0000313" key="2">
    <source>
        <dbReference type="Proteomes" id="UP001597369"/>
    </source>
</evidence>
<accession>A0ABW4WU18</accession>
<dbReference type="RefSeq" id="WP_377468758.1">
    <property type="nucleotide sequence ID" value="NZ_JBHUHV010000001.1"/>
</dbReference>
<reference evidence="2" key="1">
    <citation type="journal article" date="2019" name="Int. J. Syst. Evol. Microbiol.">
        <title>The Global Catalogue of Microorganisms (GCM) 10K type strain sequencing project: providing services to taxonomists for standard genome sequencing and annotation.</title>
        <authorList>
            <consortium name="The Broad Institute Genomics Platform"/>
            <consortium name="The Broad Institute Genome Sequencing Center for Infectious Disease"/>
            <person name="Wu L."/>
            <person name="Ma J."/>
        </authorList>
    </citation>
    <scope>NUCLEOTIDE SEQUENCE [LARGE SCALE GENOMIC DNA]</scope>
    <source>
        <strain evidence="2">JCM 16545</strain>
    </source>
</reference>
<evidence type="ECO:0008006" key="3">
    <source>
        <dbReference type="Google" id="ProtNLM"/>
    </source>
</evidence>